<dbReference type="Pfam" id="PF00085">
    <property type="entry name" value="Thioredoxin"/>
    <property type="match status" value="1"/>
</dbReference>
<evidence type="ECO:0000313" key="3">
    <source>
        <dbReference type="Proteomes" id="UP001229421"/>
    </source>
</evidence>
<dbReference type="InterPro" id="IPR036249">
    <property type="entry name" value="Thioredoxin-like_sf"/>
</dbReference>
<proteinExistence type="predicted"/>
<comment type="caution">
    <text evidence="2">The sequence shown here is derived from an EMBL/GenBank/DDBJ whole genome shotgun (WGS) entry which is preliminary data.</text>
</comment>
<sequence length="160" mass="17525">MAKCFQMSISAIHQTKSPFCCSTKLLVAPIKPAIITPLPSIRTFKGNGGLIACSYSVNQVEVVTACSWTELVVAADKPVLVEIWAPWRELCQVIDEVAKEYAGKALCYRLNIDDYPNIALQYGIASIPCVIFYKNGENIEIICGGVSKSTLSVTLDKYLD</sequence>
<keyword evidence="3" id="KW-1185">Reference proteome</keyword>
<gene>
    <name evidence="2" type="ORF">QVD17_02230</name>
</gene>
<organism evidence="2 3">
    <name type="scientific">Tagetes erecta</name>
    <name type="common">African marigold</name>
    <dbReference type="NCBI Taxonomy" id="13708"/>
    <lineage>
        <taxon>Eukaryota</taxon>
        <taxon>Viridiplantae</taxon>
        <taxon>Streptophyta</taxon>
        <taxon>Embryophyta</taxon>
        <taxon>Tracheophyta</taxon>
        <taxon>Spermatophyta</taxon>
        <taxon>Magnoliopsida</taxon>
        <taxon>eudicotyledons</taxon>
        <taxon>Gunneridae</taxon>
        <taxon>Pentapetalae</taxon>
        <taxon>asterids</taxon>
        <taxon>campanulids</taxon>
        <taxon>Asterales</taxon>
        <taxon>Asteraceae</taxon>
        <taxon>Asteroideae</taxon>
        <taxon>Heliantheae alliance</taxon>
        <taxon>Tageteae</taxon>
        <taxon>Tagetes</taxon>
    </lineage>
</organism>
<dbReference type="GO" id="GO:0005737">
    <property type="term" value="C:cytoplasm"/>
    <property type="evidence" value="ECO:0007669"/>
    <property type="project" value="TreeGrafter"/>
</dbReference>
<dbReference type="PANTHER" id="PTHR45663">
    <property type="entry name" value="GEO12009P1"/>
    <property type="match status" value="1"/>
</dbReference>
<name>A0AAD8LF61_TARER</name>
<protein>
    <recommendedName>
        <fullName evidence="1">Thioredoxin domain-containing protein</fullName>
    </recommendedName>
</protein>
<dbReference type="PANTHER" id="PTHR45663:SF42">
    <property type="entry name" value="THIOREDOXIN M5, CHLOROPLASTIC"/>
    <property type="match status" value="1"/>
</dbReference>
<evidence type="ECO:0000313" key="2">
    <source>
        <dbReference type="EMBL" id="KAK1436450.1"/>
    </source>
</evidence>
<accession>A0AAD8LF61</accession>
<evidence type="ECO:0000259" key="1">
    <source>
        <dbReference type="Pfam" id="PF00085"/>
    </source>
</evidence>
<dbReference type="SUPFAM" id="SSF52833">
    <property type="entry name" value="Thioredoxin-like"/>
    <property type="match status" value="1"/>
</dbReference>
<dbReference type="InterPro" id="IPR013766">
    <property type="entry name" value="Thioredoxin_domain"/>
</dbReference>
<dbReference type="AlphaFoldDB" id="A0AAD8LF61"/>
<dbReference type="GO" id="GO:0015035">
    <property type="term" value="F:protein-disulfide reductase activity"/>
    <property type="evidence" value="ECO:0007669"/>
    <property type="project" value="TreeGrafter"/>
</dbReference>
<feature type="domain" description="Thioredoxin" evidence="1">
    <location>
        <begin position="60"/>
        <end position="156"/>
    </location>
</feature>
<dbReference type="EMBL" id="JAUHHV010000001">
    <property type="protein sequence ID" value="KAK1436450.1"/>
    <property type="molecule type" value="Genomic_DNA"/>
</dbReference>
<dbReference type="CDD" id="cd02947">
    <property type="entry name" value="TRX_family"/>
    <property type="match status" value="1"/>
</dbReference>
<reference evidence="2" key="1">
    <citation type="journal article" date="2023" name="bioRxiv">
        <title>Improved chromosome-level genome assembly for marigold (Tagetes erecta).</title>
        <authorList>
            <person name="Jiang F."/>
            <person name="Yuan L."/>
            <person name="Wang S."/>
            <person name="Wang H."/>
            <person name="Xu D."/>
            <person name="Wang A."/>
            <person name="Fan W."/>
        </authorList>
    </citation>
    <scope>NUCLEOTIDE SEQUENCE</scope>
    <source>
        <strain evidence="2">WSJ</strain>
        <tissue evidence="2">Leaf</tissue>
    </source>
</reference>
<dbReference type="Proteomes" id="UP001229421">
    <property type="component" value="Unassembled WGS sequence"/>
</dbReference>
<dbReference type="Gene3D" id="3.40.30.10">
    <property type="entry name" value="Glutaredoxin"/>
    <property type="match status" value="1"/>
</dbReference>